<evidence type="ECO:0000313" key="7">
    <source>
        <dbReference type="EMBL" id="KAK4779807.1"/>
    </source>
</evidence>
<evidence type="ECO:0000259" key="6">
    <source>
        <dbReference type="PROSITE" id="PS50144"/>
    </source>
</evidence>
<dbReference type="PROSITE" id="PS50144">
    <property type="entry name" value="MATH"/>
    <property type="match status" value="1"/>
</dbReference>
<accession>A0AAN7QV13</accession>
<dbReference type="PROSITE" id="PS50097">
    <property type="entry name" value="BTB"/>
    <property type="match status" value="1"/>
</dbReference>
<sequence>METVIRETSKPSTSASVPSTASTSITDTVNSSHQFKITGYSLSKGLGIGKYRASNTFTVGGHEWAIYFYPDGKSPEDNATYVSLFIALASDGTDVRALFELTLFDQSGRERHKVHTHFGRMMDGGPYTLKYRGSMWGYKRFYKRSILENSDYLKDDCLLVNCSVGVVRSHTERPKIYGIALPPSTLGLDLGKMLESGKGVDVTFEVNGENFYAHRLILAARSPVFRAQFYGPMKDQNTQWIKVEDIEPPVFKVLLHFMYRDTLPDMEELIGLDSKRAFILMCQHLLAAADRYGLERLRILCEANLCQDVAINSVATTLALAEQHHCSQLKAVCLRFIAMPENLRAVMQNEGFEYLKESCPWLLTELLEHVARANEHSVVICSQRMDGIIDGNDTNERRVKPRL</sequence>
<dbReference type="InterPro" id="IPR011333">
    <property type="entry name" value="SKP1/BTB/POZ_sf"/>
</dbReference>
<feature type="domain" description="MATH" evidence="6">
    <location>
        <begin position="30"/>
        <end position="164"/>
    </location>
</feature>
<comment type="caution">
    <text evidence="7">The sequence shown here is derived from an EMBL/GenBank/DDBJ whole genome shotgun (WGS) entry which is preliminary data.</text>
</comment>
<dbReference type="Pfam" id="PF00651">
    <property type="entry name" value="BTB"/>
    <property type="match status" value="1"/>
</dbReference>
<dbReference type="CDD" id="cd14736">
    <property type="entry name" value="BACK_AtBPM-like"/>
    <property type="match status" value="1"/>
</dbReference>
<comment type="function">
    <text evidence="1">May act as a substrate-specific adapter of an E3 ubiquitin-protein ligase complex (CUL3-RBX1-BTB) which mediates the ubiquitination and subsequent proteasomal degradation of target proteins.</text>
</comment>
<evidence type="ECO:0000256" key="2">
    <source>
        <dbReference type="ARBA" id="ARBA00004906"/>
    </source>
</evidence>
<dbReference type="InterPro" id="IPR045005">
    <property type="entry name" value="BPM1-6"/>
</dbReference>
<dbReference type="InterPro" id="IPR000210">
    <property type="entry name" value="BTB/POZ_dom"/>
</dbReference>
<dbReference type="GO" id="GO:0071472">
    <property type="term" value="P:cellular response to salt stress"/>
    <property type="evidence" value="ECO:0007669"/>
    <property type="project" value="UniProtKB-ARBA"/>
</dbReference>
<dbReference type="InterPro" id="IPR002083">
    <property type="entry name" value="MATH/TRAF_dom"/>
</dbReference>
<dbReference type="Gene3D" id="2.60.210.10">
    <property type="entry name" value="Apoptosis, Tumor Necrosis Factor Receptor Associated Protein 2, Chain A"/>
    <property type="match status" value="1"/>
</dbReference>
<name>A0AAN7QV13_9MYRT</name>
<dbReference type="SUPFAM" id="SSF49599">
    <property type="entry name" value="TRAF domain-like"/>
    <property type="match status" value="1"/>
</dbReference>
<evidence type="ECO:0000256" key="1">
    <source>
        <dbReference type="ARBA" id="ARBA00002668"/>
    </source>
</evidence>
<dbReference type="CDD" id="cd18280">
    <property type="entry name" value="BTB_POZ_BPM_plant"/>
    <property type="match status" value="1"/>
</dbReference>
<dbReference type="Pfam" id="PF22486">
    <property type="entry name" value="MATH_2"/>
    <property type="match status" value="1"/>
</dbReference>
<dbReference type="Gene3D" id="1.25.40.420">
    <property type="match status" value="1"/>
</dbReference>
<organism evidence="7 8">
    <name type="scientific">Trapa incisa</name>
    <dbReference type="NCBI Taxonomy" id="236973"/>
    <lineage>
        <taxon>Eukaryota</taxon>
        <taxon>Viridiplantae</taxon>
        <taxon>Streptophyta</taxon>
        <taxon>Embryophyta</taxon>
        <taxon>Tracheophyta</taxon>
        <taxon>Spermatophyta</taxon>
        <taxon>Magnoliopsida</taxon>
        <taxon>eudicotyledons</taxon>
        <taxon>Gunneridae</taxon>
        <taxon>Pentapetalae</taxon>
        <taxon>rosids</taxon>
        <taxon>malvids</taxon>
        <taxon>Myrtales</taxon>
        <taxon>Lythraceae</taxon>
        <taxon>Trapa</taxon>
    </lineage>
</organism>
<evidence type="ECO:0000256" key="3">
    <source>
        <dbReference type="ARBA" id="ARBA00010846"/>
    </source>
</evidence>
<feature type="domain" description="BTB" evidence="5">
    <location>
        <begin position="200"/>
        <end position="267"/>
    </location>
</feature>
<dbReference type="SMART" id="SM00061">
    <property type="entry name" value="MATH"/>
    <property type="match status" value="1"/>
</dbReference>
<dbReference type="SMART" id="SM00225">
    <property type="entry name" value="BTB"/>
    <property type="match status" value="1"/>
</dbReference>
<dbReference type="InterPro" id="IPR034090">
    <property type="entry name" value="BPM_C"/>
</dbReference>
<evidence type="ECO:0000256" key="4">
    <source>
        <dbReference type="SAM" id="MobiDB-lite"/>
    </source>
</evidence>
<reference evidence="7 8" key="1">
    <citation type="journal article" date="2023" name="Hortic Res">
        <title>Pangenome of water caltrop reveals structural variations and asymmetric subgenome divergence after allopolyploidization.</title>
        <authorList>
            <person name="Zhang X."/>
            <person name="Chen Y."/>
            <person name="Wang L."/>
            <person name="Yuan Y."/>
            <person name="Fang M."/>
            <person name="Shi L."/>
            <person name="Lu R."/>
            <person name="Comes H.P."/>
            <person name="Ma Y."/>
            <person name="Chen Y."/>
            <person name="Huang G."/>
            <person name="Zhou Y."/>
            <person name="Zheng Z."/>
            <person name="Qiu Y."/>
        </authorList>
    </citation>
    <scope>NUCLEOTIDE SEQUENCE [LARGE SCALE GENOMIC DNA]</scope>
    <source>
        <tissue evidence="7">Roots</tissue>
    </source>
</reference>
<feature type="compositionally biased region" description="Low complexity" evidence="4">
    <location>
        <begin position="10"/>
        <end position="25"/>
    </location>
</feature>
<dbReference type="EMBL" id="JAXIOK010000001">
    <property type="protein sequence ID" value="KAK4779807.1"/>
    <property type="molecule type" value="Genomic_DNA"/>
</dbReference>
<dbReference type="InterPro" id="IPR008974">
    <property type="entry name" value="TRAF-like"/>
</dbReference>
<protein>
    <recommendedName>
        <fullName evidence="9">BTB/POZ and MATH domain-containing protein 2-like</fullName>
    </recommendedName>
</protein>
<dbReference type="Proteomes" id="UP001345219">
    <property type="component" value="Chromosome 13"/>
</dbReference>
<dbReference type="GO" id="GO:0016567">
    <property type="term" value="P:protein ubiquitination"/>
    <property type="evidence" value="ECO:0007669"/>
    <property type="project" value="InterPro"/>
</dbReference>
<comment type="similarity">
    <text evidence="3">Belongs to the Tdpoz family.</text>
</comment>
<feature type="region of interest" description="Disordered" evidence="4">
    <location>
        <begin position="1"/>
        <end position="25"/>
    </location>
</feature>
<proteinExistence type="inferred from homology"/>
<gene>
    <name evidence="7" type="ORF">SAY87_015913</name>
</gene>
<dbReference type="Gene3D" id="3.30.710.10">
    <property type="entry name" value="Potassium Channel Kv1.1, Chain A"/>
    <property type="match status" value="1"/>
</dbReference>
<dbReference type="FunFam" id="3.30.710.10:FF:000136">
    <property type="entry name" value="BTB-POZ and math domain 1"/>
    <property type="match status" value="1"/>
</dbReference>
<evidence type="ECO:0000259" key="5">
    <source>
        <dbReference type="PROSITE" id="PS50097"/>
    </source>
</evidence>
<keyword evidence="8" id="KW-1185">Reference proteome</keyword>
<dbReference type="InterPro" id="IPR056423">
    <property type="entry name" value="BACK_BPM_SPOP"/>
</dbReference>
<comment type="pathway">
    <text evidence="2">Protein modification; protein ubiquitination.</text>
</comment>
<dbReference type="PANTHER" id="PTHR26379">
    <property type="entry name" value="BTB/POZ AND MATH DOMAIN-CONTAINING PROTEIN 1"/>
    <property type="match status" value="1"/>
</dbReference>
<evidence type="ECO:0000313" key="8">
    <source>
        <dbReference type="Proteomes" id="UP001345219"/>
    </source>
</evidence>
<dbReference type="PANTHER" id="PTHR26379:SF434">
    <property type="entry name" value="BTB_POZ AND MATH DOMAIN-CONTAINING PROTEIN 2"/>
    <property type="match status" value="1"/>
</dbReference>
<evidence type="ECO:0008006" key="9">
    <source>
        <dbReference type="Google" id="ProtNLM"/>
    </source>
</evidence>
<dbReference type="Pfam" id="PF24570">
    <property type="entry name" value="BACK_BPM_SPOP"/>
    <property type="match status" value="1"/>
</dbReference>
<dbReference type="SUPFAM" id="SSF54695">
    <property type="entry name" value="POZ domain"/>
    <property type="match status" value="1"/>
</dbReference>
<dbReference type="AlphaFoldDB" id="A0AAN7QV13"/>
<dbReference type="CDD" id="cd00121">
    <property type="entry name" value="MATH"/>
    <property type="match status" value="1"/>
</dbReference>